<organism evidence="2">
    <name type="scientific">Cacopsylla melanoneura</name>
    <dbReference type="NCBI Taxonomy" id="428564"/>
    <lineage>
        <taxon>Eukaryota</taxon>
        <taxon>Metazoa</taxon>
        <taxon>Ecdysozoa</taxon>
        <taxon>Arthropoda</taxon>
        <taxon>Hexapoda</taxon>
        <taxon>Insecta</taxon>
        <taxon>Pterygota</taxon>
        <taxon>Neoptera</taxon>
        <taxon>Paraneoptera</taxon>
        <taxon>Hemiptera</taxon>
        <taxon>Sternorrhyncha</taxon>
        <taxon>Psylloidea</taxon>
        <taxon>Psyllidae</taxon>
        <taxon>Psyllinae</taxon>
        <taxon>Cacopsylla</taxon>
    </lineage>
</organism>
<reference evidence="2" key="1">
    <citation type="submission" date="2021-05" db="EMBL/GenBank/DDBJ databases">
        <authorList>
            <person name="Alioto T."/>
            <person name="Alioto T."/>
            <person name="Gomez Garrido J."/>
        </authorList>
    </citation>
    <scope>NUCLEOTIDE SEQUENCE</scope>
</reference>
<keyword evidence="1" id="KW-0472">Membrane</keyword>
<proteinExistence type="predicted"/>
<protein>
    <submittedName>
        <fullName evidence="2">Uncharacterized protein</fullName>
    </submittedName>
</protein>
<dbReference type="EMBL" id="HBUF01149824">
    <property type="protein sequence ID" value="CAG6647995.1"/>
    <property type="molecule type" value="Transcribed_RNA"/>
</dbReference>
<dbReference type="AlphaFoldDB" id="A0A8D8RBL8"/>
<sequence length="133" mass="15126">MVYYTSKIHTIGLYLYRTYTKGLRSTNQHEGQIICFVLGLRTSSSVKTKHFRRLLLLLKALFPGSPTEFNAFLNARFCDVIKNPIPYQDSSDGIGLLPSLLINMLSTMMCSICYPCCFVFVFAFNKIHTIPAQ</sequence>
<evidence type="ECO:0000313" key="2">
    <source>
        <dbReference type="EMBL" id="CAG6647995.1"/>
    </source>
</evidence>
<keyword evidence="1" id="KW-1133">Transmembrane helix</keyword>
<feature type="transmembrane region" description="Helical" evidence="1">
    <location>
        <begin position="100"/>
        <end position="124"/>
    </location>
</feature>
<name>A0A8D8RBL8_9HEMI</name>
<accession>A0A8D8RBL8</accession>
<keyword evidence="1" id="KW-0812">Transmembrane</keyword>
<evidence type="ECO:0000256" key="1">
    <source>
        <dbReference type="SAM" id="Phobius"/>
    </source>
</evidence>